<organism evidence="2 3">
    <name type="scientific">Microbispora siamensis</name>
    <dbReference type="NCBI Taxonomy" id="564413"/>
    <lineage>
        <taxon>Bacteria</taxon>
        <taxon>Bacillati</taxon>
        <taxon>Actinomycetota</taxon>
        <taxon>Actinomycetes</taxon>
        <taxon>Streptosporangiales</taxon>
        <taxon>Streptosporangiaceae</taxon>
        <taxon>Microbispora</taxon>
    </lineage>
</organism>
<sequence>MVADPTMGYVQRPGGEYAFAHPAGGDVCTFVLVRPSLWHAVVGDEPPHPRVAVDGRVELAHRLLLRTGHDSADPPNGWCTRSRRRSVRKPTGGTRTAAAAWRIGRGRPSWRTTPSRSISYGWPGRWGSHPPT</sequence>
<accession>A0ABQ4GLN1</accession>
<feature type="region of interest" description="Disordered" evidence="1">
    <location>
        <begin position="68"/>
        <end position="97"/>
    </location>
</feature>
<protein>
    <submittedName>
        <fullName evidence="2">Uncharacterized protein</fullName>
    </submittedName>
</protein>
<keyword evidence="3" id="KW-1185">Reference proteome</keyword>
<evidence type="ECO:0000313" key="3">
    <source>
        <dbReference type="Proteomes" id="UP000660454"/>
    </source>
</evidence>
<comment type="caution">
    <text evidence="2">The sequence shown here is derived from an EMBL/GenBank/DDBJ whole genome shotgun (WGS) entry which is preliminary data.</text>
</comment>
<dbReference type="EMBL" id="BOOF01000015">
    <property type="protein sequence ID" value="GIH62322.1"/>
    <property type="molecule type" value="Genomic_DNA"/>
</dbReference>
<evidence type="ECO:0000256" key="1">
    <source>
        <dbReference type="SAM" id="MobiDB-lite"/>
    </source>
</evidence>
<proteinExistence type="predicted"/>
<reference evidence="2 3" key="1">
    <citation type="submission" date="2021-01" db="EMBL/GenBank/DDBJ databases">
        <title>Whole genome shotgun sequence of Microbispora siamensis NBRC 104113.</title>
        <authorList>
            <person name="Komaki H."/>
            <person name="Tamura T."/>
        </authorList>
    </citation>
    <scope>NUCLEOTIDE SEQUENCE [LARGE SCALE GENOMIC DNA]</scope>
    <source>
        <strain evidence="2 3">NBRC 104113</strain>
    </source>
</reference>
<dbReference type="Proteomes" id="UP000660454">
    <property type="component" value="Unassembled WGS sequence"/>
</dbReference>
<evidence type="ECO:0000313" key="2">
    <source>
        <dbReference type="EMBL" id="GIH62322.1"/>
    </source>
</evidence>
<gene>
    <name evidence="2" type="ORF">Msi02_31390</name>
</gene>
<name>A0ABQ4GLN1_9ACTN</name>